<dbReference type="Pfam" id="PF17039">
    <property type="entry name" value="Glyco_tran_10_N"/>
    <property type="match status" value="1"/>
</dbReference>
<evidence type="ECO:0000313" key="15">
    <source>
        <dbReference type="EMBL" id="KAI9563923.1"/>
    </source>
</evidence>
<dbReference type="InterPro" id="IPR001503">
    <property type="entry name" value="Glyco_trans_10"/>
</dbReference>
<evidence type="ECO:0000256" key="4">
    <source>
        <dbReference type="ARBA" id="ARBA00022676"/>
    </source>
</evidence>
<comment type="pathway">
    <text evidence="2">Protein modification; protein glycosylation.</text>
</comment>
<dbReference type="AlphaFoldDB" id="A0AAD5PZY0"/>
<keyword evidence="8 12" id="KW-1133">Transmembrane helix</keyword>
<evidence type="ECO:0000259" key="13">
    <source>
        <dbReference type="Pfam" id="PF00852"/>
    </source>
</evidence>
<keyword evidence="7" id="KW-0735">Signal-anchor</keyword>
<dbReference type="PROSITE" id="PS51257">
    <property type="entry name" value="PROKAR_LIPOPROTEIN"/>
    <property type="match status" value="1"/>
</dbReference>
<feature type="transmembrane region" description="Helical" evidence="12">
    <location>
        <begin position="12"/>
        <end position="35"/>
    </location>
</feature>
<comment type="subcellular location">
    <subcellularLocation>
        <location evidence="1 12">Golgi apparatus</location>
        <location evidence="1 12">Golgi stack membrane</location>
        <topology evidence="1 12">Single-pass type II membrane protein</topology>
    </subcellularLocation>
</comment>
<keyword evidence="10 12" id="KW-0472">Membrane</keyword>
<gene>
    <name evidence="15" type="ORF">GHT06_011391</name>
</gene>
<name>A0AAD5PZY0_9CRUS</name>
<dbReference type="EMBL" id="WJBH02000002">
    <property type="protein sequence ID" value="KAI9563923.1"/>
    <property type="molecule type" value="Genomic_DNA"/>
</dbReference>
<evidence type="ECO:0000259" key="14">
    <source>
        <dbReference type="Pfam" id="PF17039"/>
    </source>
</evidence>
<dbReference type="EC" id="2.4.1.-" evidence="12"/>
<keyword evidence="11" id="KW-0325">Glycoprotein</keyword>
<comment type="similarity">
    <text evidence="3 12">Belongs to the glycosyltransferase 10 family.</text>
</comment>
<dbReference type="InterPro" id="IPR038577">
    <property type="entry name" value="GT10-like_C_sf"/>
</dbReference>
<feature type="domain" description="Fucosyltransferase C-terminal" evidence="13">
    <location>
        <begin position="224"/>
        <end position="398"/>
    </location>
</feature>
<keyword evidence="6 12" id="KW-0812">Transmembrane</keyword>
<evidence type="ECO:0000256" key="8">
    <source>
        <dbReference type="ARBA" id="ARBA00022989"/>
    </source>
</evidence>
<evidence type="ECO:0000256" key="2">
    <source>
        <dbReference type="ARBA" id="ARBA00004922"/>
    </source>
</evidence>
<evidence type="ECO:0000256" key="5">
    <source>
        <dbReference type="ARBA" id="ARBA00022679"/>
    </source>
</evidence>
<evidence type="ECO:0000256" key="9">
    <source>
        <dbReference type="ARBA" id="ARBA00023034"/>
    </source>
</evidence>
<feature type="domain" description="Fucosyltransferase N-terminal" evidence="14">
    <location>
        <begin position="66"/>
        <end position="178"/>
    </location>
</feature>
<dbReference type="Proteomes" id="UP000820818">
    <property type="component" value="Linkage Group LG2"/>
</dbReference>
<evidence type="ECO:0000256" key="7">
    <source>
        <dbReference type="ARBA" id="ARBA00022968"/>
    </source>
</evidence>
<keyword evidence="5 12" id="KW-0808">Transferase</keyword>
<keyword evidence="9 12" id="KW-0333">Golgi apparatus</keyword>
<evidence type="ECO:0000256" key="11">
    <source>
        <dbReference type="ARBA" id="ARBA00023180"/>
    </source>
</evidence>
<dbReference type="InterPro" id="IPR055270">
    <property type="entry name" value="Glyco_tran_10_C"/>
</dbReference>
<dbReference type="PANTHER" id="PTHR48438">
    <property type="entry name" value="ALPHA-(1,3)-FUCOSYLTRANSFERASE C-RELATED"/>
    <property type="match status" value="1"/>
</dbReference>
<proteinExistence type="inferred from homology"/>
<dbReference type="FunFam" id="3.40.50.11660:FF:000014">
    <property type="entry name" value="Uncharacterized protein"/>
    <property type="match status" value="1"/>
</dbReference>
<dbReference type="GO" id="GO:0008417">
    <property type="term" value="F:fucosyltransferase activity"/>
    <property type="evidence" value="ECO:0007669"/>
    <property type="project" value="InterPro"/>
</dbReference>
<sequence>MPKLIGWRLKPASCWLASTFVGVIIASCYLLPAYWNNHPLSFHEQQFGAIKNLTEILPCSKNLDRKIIILQWTTYFWKNESEYGFGGAPFDRCNHSRSVICLMTMDRSLVNESDAIIFHVRDLNPNDLPPVEWRRPHQHYIFFFYESPMHTDMAKLRLPVFQHFFNRTMTYRRDSDILDLHPYGRMKCIDTSSRSCLNYPRSNGSPVVEDTFDSAKNSFQIDLSLKNRTVAWFATNCNTDSRRESLIHSLSLFIPVDIYGSCGNGSHRCTNRVDCDLMLNRYYRFYLSFENSLCTDYVTEKLYRPMDHDTVPVVYGEADYSSYLPAGSYINARDFDSPRSLANHLNKLMNDDELYLSYFAWRQKYVVDRAPVDGMCQLCRLLSDENTKEKSYADIATWWYSVNQTCRSPPASLV</sequence>
<evidence type="ECO:0000256" key="12">
    <source>
        <dbReference type="RuleBase" id="RU003832"/>
    </source>
</evidence>
<comment type="caution">
    <text evidence="15">The sequence shown here is derived from an EMBL/GenBank/DDBJ whole genome shotgun (WGS) entry which is preliminary data.</text>
</comment>
<evidence type="ECO:0000256" key="1">
    <source>
        <dbReference type="ARBA" id="ARBA00004447"/>
    </source>
</evidence>
<reference evidence="15 16" key="1">
    <citation type="submission" date="2022-05" db="EMBL/GenBank/DDBJ databases">
        <title>A multi-omics perspective on studying reproductive biology in Daphnia sinensis.</title>
        <authorList>
            <person name="Jia J."/>
        </authorList>
    </citation>
    <scope>NUCLEOTIDE SEQUENCE [LARGE SCALE GENOMIC DNA]</scope>
    <source>
        <strain evidence="15 16">WSL</strain>
    </source>
</reference>
<dbReference type="Gene3D" id="3.40.50.11660">
    <property type="entry name" value="Glycosyl transferase family 10, C-terminal domain"/>
    <property type="match status" value="1"/>
</dbReference>
<dbReference type="GO" id="GO:0032580">
    <property type="term" value="C:Golgi cisterna membrane"/>
    <property type="evidence" value="ECO:0007669"/>
    <property type="project" value="UniProtKB-SubCell"/>
</dbReference>
<evidence type="ECO:0000313" key="16">
    <source>
        <dbReference type="Proteomes" id="UP000820818"/>
    </source>
</evidence>
<dbReference type="Pfam" id="PF00852">
    <property type="entry name" value="Glyco_transf_10"/>
    <property type="match status" value="1"/>
</dbReference>
<organism evidence="15 16">
    <name type="scientific">Daphnia sinensis</name>
    <dbReference type="NCBI Taxonomy" id="1820382"/>
    <lineage>
        <taxon>Eukaryota</taxon>
        <taxon>Metazoa</taxon>
        <taxon>Ecdysozoa</taxon>
        <taxon>Arthropoda</taxon>
        <taxon>Crustacea</taxon>
        <taxon>Branchiopoda</taxon>
        <taxon>Diplostraca</taxon>
        <taxon>Cladocera</taxon>
        <taxon>Anomopoda</taxon>
        <taxon>Daphniidae</taxon>
        <taxon>Daphnia</taxon>
        <taxon>Daphnia similis group</taxon>
    </lineage>
</organism>
<evidence type="ECO:0000256" key="6">
    <source>
        <dbReference type="ARBA" id="ARBA00022692"/>
    </source>
</evidence>
<evidence type="ECO:0000256" key="10">
    <source>
        <dbReference type="ARBA" id="ARBA00023136"/>
    </source>
</evidence>
<accession>A0AAD5PZY0</accession>
<dbReference type="PANTHER" id="PTHR48438:SF1">
    <property type="entry name" value="ALPHA-(1,3)-FUCOSYLTRANSFERASE C-RELATED"/>
    <property type="match status" value="1"/>
</dbReference>
<keyword evidence="16" id="KW-1185">Reference proteome</keyword>
<keyword evidence="4 12" id="KW-0328">Glycosyltransferase</keyword>
<protein>
    <recommendedName>
        <fullName evidence="12">Fucosyltransferase</fullName>
        <ecNumber evidence="12">2.4.1.-</ecNumber>
    </recommendedName>
</protein>
<evidence type="ECO:0000256" key="3">
    <source>
        <dbReference type="ARBA" id="ARBA00008919"/>
    </source>
</evidence>
<dbReference type="InterPro" id="IPR031481">
    <property type="entry name" value="Glyco_tran_10_N"/>
</dbReference>
<dbReference type="SUPFAM" id="SSF53756">
    <property type="entry name" value="UDP-Glycosyltransferase/glycogen phosphorylase"/>
    <property type="match status" value="1"/>
</dbReference>